<dbReference type="NCBIfam" id="TIGR01378">
    <property type="entry name" value="thi_PPkinase"/>
    <property type="match status" value="1"/>
</dbReference>
<dbReference type="Proteomes" id="UP000031516">
    <property type="component" value="Unassembled WGS sequence"/>
</dbReference>
<dbReference type="GO" id="GO:0016301">
    <property type="term" value="F:kinase activity"/>
    <property type="evidence" value="ECO:0007669"/>
    <property type="project" value="UniProtKB-UniRule"/>
</dbReference>
<evidence type="ECO:0000256" key="1">
    <source>
        <dbReference type="ARBA" id="ARBA00005078"/>
    </source>
</evidence>
<dbReference type="InterPro" id="IPR036759">
    <property type="entry name" value="TPK_catalytic_sf"/>
</dbReference>
<comment type="caution">
    <text evidence="10">The sequence shown here is derived from an EMBL/GenBank/DDBJ whole genome shotgun (WGS) entry which is preliminary data.</text>
</comment>
<accession>A0A0A8L823</accession>
<sequence>MTVVTENRDSEDIKIEGEYDGIIELDQWFNPETECSVLLILNQKIELDVSVFEKLWNRYTIKVCADGGANRLYDYLSDYNGNKYQPDLVVGDMDSIREDVLKYYKGSEITTVIKQQTQFSTDFSKSINAATLLMLGADLKTMEIDEYDGIHKLYGIANKGPLHDVPLLVLNGIDGRFDQTIHSMVQFYVLQREDPYYKVCFLTMSDFIILVPSSTKGYWLKLGNIKSMMGNCGLLPLAGPTNITKTKGLKWDVENLLSSIASGEVSSSNRFVGENCLIACDQPLVTNVELKWDRVMSLL</sequence>
<evidence type="ECO:0000256" key="7">
    <source>
        <dbReference type="PIRNR" id="PIRNR031057"/>
    </source>
</evidence>
<dbReference type="GO" id="GO:0030975">
    <property type="term" value="F:thiamine binding"/>
    <property type="evidence" value="ECO:0007669"/>
    <property type="project" value="UniProtKB-UniRule"/>
</dbReference>
<dbReference type="Gene3D" id="2.60.120.320">
    <property type="entry name" value="Thiamin pyrophosphokinase, thiamin-binding domain"/>
    <property type="match status" value="1"/>
</dbReference>
<dbReference type="InterPro" id="IPR007371">
    <property type="entry name" value="TPK_catalytic"/>
</dbReference>
<evidence type="ECO:0000256" key="4">
    <source>
        <dbReference type="ARBA" id="ARBA00022741"/>
    </source>
</evidence>
<keyword evidence="4 7" id="KW-0547">Nucleotide-binding</keyword>
<name>A0A0A8L823_9SACH</name>
<dbReference type="SUPFAM" id="SSF63862">
    <property type="entry name" value="Thiamin pyrophosphokinase, substrate-binding domain"/>
    <property type="match status" value="1"/>
</dbReference>
<dbReference type="PIRSF" id="PIRSF031057">
    <property type="entry name" value="Thiamin_pyrophosphokinase"/>
    <property type="match status" value="1"/>
</dbReference>
<dbReference type="Pfam" id="PF04265">
    <property type="entry name" value="TPK_B1_binding"/>
    <property type="match status" value="1"/>
</dbReference>
<evidence type="ECO:0000313" key="10">
    <source>
        <dbReference type="EMBL" id="CDO94242.1"/>
    </source>
</evidence>
<evidence type="ECO:0000259" key="9">
    <source>
        <dbReference type="Pfam" id="PF04265"/>
    </source>
</evidence>
<dbReference type="EMBL" id="CCBQ010000037">
    <property type="protein sequence ID" value="CDO94242.1"/>
    <property type="molecule type" value="Genomic_DNA"/>
</dbReference>
<evidence type="ECO:0000256" key="3">
    <source>
        <dbReference type="ARBA" id="ARBA00022679"/>
    </source>
</evidence>
<dbReference type="AlphaFoldDB" id="A0A0A8L823"/>
<dbReference type="GO" id="GO:0009229">
    <property type="term" value="P:thiamine diphosphate biosynthetic process"/>
    <property type="evidence" value="ECO:0007669"/>
    <property type="project" value="UniProtKB-UniRule"/>
</dbReference>
<dbReference type="GO" id="GO:0004788">
    <property type="term" value="F:thiamine diphosphokinase activity"/>
    <property type="evidence" value="ECO:0007669"/>
    <property type="project" value="UniProtKB-UniRule"/>
</dbReference>
<protein>
    <recommendedName>
        <fullName evidence="7">Thiamine pyrophosphokinase</fullName>
        <ecNumber evidence="7">2.7.6.2</ecNumber>
    </recommendedName>
</protein>
<comment type="similarity">
    <text evidence="2 7">Belongs to the thiamine pyrophosphokinase family.</text>
</comment>
<evidence type="ECO:0000259" key="8">
    <source>
        <dbReference type="Pfam" id="PF04263"/>
    </source>
</evidence>
<dbReference type="UniPathway" id="UPA00060">
    <property type="reaction ID" value="UER00597"/>
</dbReference>
<dbReference type="InterPro" id="IPR036371">
    <property type="entry name" value="TPK_B1-bd_sf"/>
</dbReference>
<keyword evidence="5 7" id="KW-0418">Kinase</keyword>
<evidence type="ECO:0000256" key="5">
    <source>
        <dbReference type="ARBA" id="ARBA00022777"/>
    </source>
</evidence>
<dbReference type="InterPro" id="IPR007373">
    <property type="entry name" value="Thiamin_PyroPKinase_B1-bd"/>
</dbReference>
<dbReference type="Pfam" id="PF04263">
    <property type="entry name" value="TPK_catalytic"/>
    <property type="match status" value="1"/>
</dbReference>
<gene>
    <name evidence="10" type="ORF">KLDO_g2516</name>
</gene>
<dbReference type="OrthoDB" id="25149at2759"/>
<keyword evidence="3 7" id="KW-0808">Transferase</keyword>
<dbReference type="GO" id="GO:0006772">
    <property type="term" value="P:thiamine metabolic process"/>
    <property type="evidence" value="ECO:0007669"/>
    <property type="project" value="InterPro"/>
</dbReference>
<keyword evidence="11" id="KW-1185">Reference proteome</keyword>
<dbReference type="GO" id="GO:0005524">
    <property type="term" value="F:ATP binding"/>
    <property type="evidence" value="ECO:0007669"/>
    <property type="project" value="UniProtKB-UniRule"/>
</dbReference>
<organism evidence="10 11">
    <name type="scientific">Kluyveromyces dobzhanskii CBS 2104</name>
    <dbReference type="NCBI Taxonomy" id="1427455"/>
    <lineage>
        <taxon>Eukaryota</taxon>
        <taxon>Fungi</taxon>
        <taxon>Dikarya</taxon>
        <taxon>Ascomycota</taxon>
        <taxon>Saccharomycotina</taxon>
        <taxon>Saccharomycetes</taxon>
        <taxon>Saccharomycetales</taxon>
        <taxon>Saccharomycetaceae</taxon>
        <taxon>Kluyveromyces</taxon>
    </lineage>
</organism>
<evidence type="ECO:0000313" key="11">
    <source>
        <dbReference type="Proteomes" id="UP000031516"/>
    </source>
</evidence>
<evidence type="ECO:0000256" key="2">
    <source>
        <dbReference type="ARBA" id="ARBA00006785"/>
    </source>
</evidence>
<dbReference type="InterPro" id="IPR006282">
    <property type="entry name" value="Thi_PPkinase"/>
</dbReference>
<dbReference type="CDD" id="cd07995">
    <property type="entry name" value="TPK"/>
    <property type="match status" value="1"/>
</dbReference>
<feature type="domain" description="Thiamin pyrophosphokinase thiamin-binding" evidence="9">
    <location>
        <begin position="229"/>
        <end position="285"/>
    </location>
</feature>
<dbReference type="SUPFAM" id="SSF63999">
    <property type="entry name" value="Thiamin pyrophosphokinase, catalytic domain"/>
    <property type="match status" value="1"/>
</dbReference>
<dbReference type="PANTHER" id="PTHR13622:SF8">
    <property type="entry name" value="THIAMIN PYROPHOSPHOKINASE 1"/>
    <property type="match status" value="1"/>
</dbReference>
<comment type="pathway">
    <text evidence="1 7">Cofactor biosynthesis; thiamine diphosphate biosynthesis; thiamine diphosphate from thiamine: step 1/1.</text>
</comment>
<reference evidence="10 11" key="1">
    <citation type="submission" date="2014-03" db="EMBL/GenBank/DDBJ databases">
        <title>The genome of Kluyveromyces dobzhanskii.</title>
        <authorList>
            <person name="Nystedt B."/>
            <person name="Astrom S."/>
        </authorList>
    </citation>
    <scope>NUCLEOTIDE SEQUENCE [LARGE SCALE GENOMIC DNA]</scope>
    <source>
        <strain evidence="10 11">CBS 2104</strain>
    </source>
</reference>
<dbReference type="PANTHER" id="PTHR13622">
    <property type="entry name" value="THIAMIN PYROPHOSPHOKINASE"/>
    <property type="match status" value="1"/>
</dbReference>
<keyword evidence="6 7" id="KW-0067">ATP-binding</keyword>
<feature type="domain" description="Thiamin pyrophosphokinase catalytic" evidence="8">
    <location>
        <begin position="52"/>
        <end position="192"/>
    </location>
</feature>
<dbReference type="InterPro" id="IPR016966">
    <property type="entry name" value="Thiamin_pyrophosphokinase_euk"/>
</dbReference>
<proteinExistence type="inferred from homology"/>
<dbReference type="EC" id="2.7.6.2" evidence="7"/>
<evidence type="ECO:0000256" key="6">
    <source>
        <dbReference type="ARBA" id="ARBA00022840"/>
    </source>
</evidence>
<dbReference type="Gene3D" id="3.40.50.10240">
    <property type="entry name" value="Thiamin pyrophosphokinase, catalytic domain"/>
    <property type="match status" value="1"/>
</dbReference>
<comment type="catalytic activity">
    <reaction evidence="7">
        <text>thiamine + ATP = thiamine diphosphate + AMP + H(+)</text>
        <dbReference type="Rhea" id="RHEA:11576"/>
        <dbReference type="ChEBI" id="CHEBI:15378"/>
        <dbReference type="ChEBI" id="CHEBI:18385"/>
        <dbReference type="ChEBI" id="CHEBI:30616"/>
        <dbReference type="ChEBI" id="CHEBI:58937"/>
        <dbReference type="ChEBI" id="CHEBI:456215"/>
    </reaction>
</comment>